<proteinExistence type="predicted"/>
<keyword evidence="1" id="KW-0732">Signal</keyword>
<comment type="caution">
    <text evidence="3">The sequence shown here is derived from an EMBL/GenBank/DDBJ whole genome shotgun (WGS) entry which is preliminary data.</text>
</comment>
<sequence length="485" mass="54689">MLWKAYILLSTLSFLNLIAANTTSVIAANSNYGTWEGWGVSLAWWAKVFGTKDDLADIFFTTKMTNFNKKVELPGLGFNIVRYNAGASSRKPYHRQHMVVSPHIFTSRQIDTYWEDWANQNPSSTSWNWNVDFNQRSMLLKAKARGADQFELFSNSPPWWMLQNHNPSGSDDGITDNLQKWNHAQHATYLAEIVLHARDHWGINFNSAEPFNEPSAVNWRGQLSRQEGCHFQISTMSAVIPHMRSALDRRGLSSCIVAASDENTYDAAITTWNGLSPTARSMVGRINVHGYERAGGNRAKLHALASAARKKLWNTEYGDSDASGKSLASNLMLDLRFLHPTAWVYWQAIDSGGWGLIDGYPQQQTLNTATQKYFVLAHFTRHILPGMVILDGGSDNVVAAHHRNLKKLIIVAVNWAEAQHISFDLSQFSQSGMDKQHILCWSTQIGSMSENYVFKKSGAEQKNHKVSSYFRPNEIMTFEVPNVVI</sequence>
<dbReference type="GO" id="GO:0004553">
    <property type="term" value="F:hydrolase activity, hydrolyzing O-glycosyl compounds"/>
    <property type="evidence" value="ECO:0007669"/>
    <property type="project" value="InterPro"/>
</dbReference>
<feature type="domain" description="Endo-beta-1,6-galactanase-like" evidence="2">
    <location>
        <begin position="25"/>
        <end position="260"/>
    </location>
</feature>
<dbReference type="Pfam" id="PF14587">
    <property type="entry name" value="Glyco_hydr_30_2"/>
    <property type="match status" value="1"/>
</dbReference>
<organism evidence="3 4">
    <name type="scientific">Cronartium quercuum f. sp. fusiforme G11</name>
    <dbReference type="NCBI Taxonomy" id="708437"/>
    <lineage>
        <taxon>Eukaryota</taxon>
        <taxon>Fungi</taxon>
        <taxon>Dikarya</taxon>
        <taxon>Basidiomycota</taxon>
        <taxon>Pucciniomycotina</taxon>
        <taxon>Pucciniomycetes</taxon>
        <taxon>Pucciniales</taxon>
        <taxon>Coleosporiaceae</taxon>
        <taxon>Cronartium</taxon>
    </lineage>
</organism>
<evidence type="ECO:0000259" key="2">
    <source>
        <dbReference type="Pfam" id="PF14587"/>
    </source>
</evidence>
<evidence type="ECO:0000256" key="1">
    <source>
        <dbReference type="SAM" id="SignalP"/>
    </source>
</evidence>
<dbReference type="Proteomes" id="UP000886653">
    <property type="component" value="Unassembled WGS sequence"/>
</dbReference>
<name>A0A9P6NDP8_9BASI</name>
<dbReference type="Gene3D" id="3.20.20.80">
    <property type="entry name" value="Glycosidases"/>
    <property type="match status" value="1"/>
</dbReference>
<dbReference type="SUPFAM" id="SSF51445">
    <property type="entry name" value="(Trans)glycosidases"/>
    <property type="match status" value="1"/>
</dbReference>
<dbReference type="InterPro" id="IPR017853">
    <property type="entry name" value="GH"/>
</dbReference>
<dbReference type="EMBL" id="MU167300">
    <property type="protein sequence ID" value="KAG0144209.1"/>
    <property type="molecule type" value="Genomic_DNA"/>
</dbReference>
<dbReference type="PANTHER" id="PTHR42767">
    <property type="entry name" value="ENDO-BETA-1,6-GALACTANASE"/>
    <property type="match status" value="1"/>
</dbReference>
<dbReference type="InterPro" id="IPR039743">
    <property type="entry name" value="6GAL/EXGAL"/>
</dbReference>
<dbReference type="InterPro" id="IPR039514">
    <property type="entry name" value="6GAL-like"/>
</dbReference>
<keyword evidence="4" id="KW-1185">Reference proteome</keyword>
<accession>A0A9P6NDP8</accession>
<dbReference type="PANTHER" id="PTHR42767:SF1">
    <property type="entry name" value="ENDO-BETA-1,6-GALACTANASE-LIKE DOMAIN-CONTAINING PROTEIN"/>
    <property type="match status" value="1"/>
</dbReference>
<feature type="chain" id="PRO_5040458109" description="Endo-beta-1,6-galactanase-like domain-containing protein" evidence="1">
    <location>
        <begin position="21"/>
        <end position="485"/>
    </location>
</feature>
<feature type="signal peptide" evidence="1">
    <location>
        <begin position="1"/>
        <end position="20"/>
    </location>
</feature>
<protein>
    <recommendedName>
        <fullName evidence="2">Endo-beta-1,6-galactanase-like domain-containing protein</fullName>
    </recommendedName>
</protein>
<evidence type="ECO:0000313" key="3">
    <source>
        <dbReference type="EMBL" id="KAG0144209.1"/>
    </source>
</evidence>
<dbReference type="AlphaFoldDB" id="A0A9P6NDP8"/>
<gene>
    <name evidence="3" type="ORF">CROQUDRAFT_660279</name>
</gene>
<reference evidence="3" key="1">
    <citation type="submission" date="2013-11" db="EMBL/GenBank/DDBJ databases">
        <title>Genome sequence of the fusiform rust pathogen reveals effectors for host alternation and coevolution with pine.</title>
        <authorList>
            <consortium name="DOE Joint Genome Institute"/>
            <person name="Smith K."/>
            <person name="Pendleton A."/>
            <person name="Kubisiak T."/>
            <person name="Anderson C."/>
            <person name="Salamov A."/>
            <person name="Aerts A."/>
            <person name="Riley R."/>
            <person name="Clum A."/>
            <person name="Lindquist E."/>
            <person name="Ence D."/>
            <person name="Campbell M."/>
            <person name="Kronenberg Z."/>
            <person name="Feau N."/>
            <person name="Dhillon B."/>
            <person name="Hamelin R."/>
            <person name="Burleigh J."/>
            <person name="Smith J."/>
            <person name="Yandell M."/>
            <person name="Nelson C."/>
            <person name="Grigoriev I."/>
            <person name="Davis J."/>
        </authorList>
    </citation>
    <scope>NUCLEOTIDE SEQUENCE</scope>
    <source>
        <strain evidence="3">G11</strain>
    </source>
</reference>
<dbReference type="OrthoDB" id="2012278at2759"/>
<evidence type="ECO:0000313" key="4">
    <source>
        <dbReference type="Proteomes" id="UP000886653"/>
    </source>
</evidence>